<name>A0A1F7FD02_UNCRA</name>
<dbReference type="InterPro" id="IPR001789">
    <property type="entry name" value="Sig_transdc_resp-reg_receiver"/>
</dbReference>
<evidence type="ECO:0000259" key="3">
    <source>
        <dbReference type="PROSITE" id="PS50110"/>
    </source>
</evidence>
<dbReference type="PANTHER" id="PTHR44591:SF3">
    <property type="entry name" value="RESPONSE REGULATORY DOMAIN-CONTAINING PROTEIN"/>
    <property type="match status" value="1"/>
</dbReference>
<protein>
    <recommendedName>
        <fullName evidence="3">Response regulatory domain-containing protein</fullName>
    </recommendedName>
</protein>
<comment type="caution">
    <text evidence="4">The sequence shown here is derived from an EMBL/GenBank/DDBJ whole genome shotgun (WGS) entry which is preliminary data.</text>
</comment>
<dbReference type="EMBL" id="MFYX01000068">
    <property type="protein sequence ID" value="OGK04565.1"/>
    <property type="molecule type" value="Genomic_DNA"/>
</dbReference>
<evidence type="ECO:0000256" key="2">
    <source>
        <dbReference type="PROSITE-ProRule" id="PRU00169"/>
    </source>
</evidence>
<feature type="modified residue" description="4-aspartylphosphate" evidence="2">
    <location>
        <position position="156"/>
    </location>
</feature>
<sequence>MQTGPDFFTLDLAGKITTIKECQKTFETAHQLVMQGVSYIEMNFAQVTELSGSFAGFLTTLVNKVRGFGGELRISNANDHVRSILLATGFAGLVKELRDGTKKNTVLLIEDDIAVRNLTREYFKELNYLCIEAENGCAGIELYRRYKQSILFIVLDINMPVMDGEEVFNALLDDDPEARIIVVTGYADSDKLIRIKQKRDLEILKKPFFLRDMEDAIKRTLQRKIPHSRA</sequence>
<evidence type="ECO:0000313" key="5">
    <source>
        <dbReference type="Proteomes" id="UP000179243"/>
    </source>
</evidence>
<reference evidence="4 5" key="1">
    <citation type="journal article" date="2016" name="Nat. Commun.">
        <title>Thousands of microbial genomes shed light on interconnected biogeochemical processes in an aquifer system.</title>
        <authorList>
            <person name="Anantharaman K."/>
            <person name="Brown C.T."/>
            <person name="Hug L.A."/>
            <person name="Sharon I."/>
            <person name="Castelle C.J."/>
            <person name="Probst A.J."/>
            <person name="Thomas B.C."/>
            <person name="Singh A."/>
            <person name="Wilkins M.J."/>
            <person name="Karaoz U."/>
            <person name="Brodie E.L."/>
            <person name="Williams K.H."/>
            <person name="Hubbard S.S."/>
            <person name="Banfield J.F."/>
        </authorList>
    </citation>
    <scope>NUCLEOTIDE SEQUENCE [LARGE SCALE GENOMIC DNA]</scope>
</reference>
<evidence type="ECO:0000313" key="4">
    <source>
        <dbReference type="EMBL" id="OGK04565.1"/>
    </source>
</evidence>
<gene>
    <name evidence="4" type="ORF">A2519_19775</name>
</gene>
<dbReference type="SUPFAM" id="SSF52091">
    <property type="entry name" value="SpoIIaa-like"/>
    <property type="match status" value="1"/>
</dbReference>
<dbReference type="InterPro" id="IPR050595">
    <property type="entry name" value="Bact_response_regulator"/>
</dbReference>
<dbReference type="InterPro" id="IPR036513">
    <property type="entry name" value="STAS_dom_sf"/>
</dbReference>
<dbReference type="InterPro" id="IPR011006">
    <property type="entry name" value="CheY-like_superfamily"/>
</dbReference>
<dbReference type="AlphaFoldDB" id="A0A1F7FD02"/>
<organism evidence="4 5">
    <name type="scientific">Candidatus Raymondbacteria bacterium RIFOXYD12_FULL_49_13</name>
    <dbReference type="NCBI Taxonomy" id="1817890"/>
    <lineage>
        <taxon>Bacteria</taxon>
        <taxon>Raymondiibacteriota</taxon>
    </lineage>
</organism>
<proteinExistence type="predicted"/>
<dbReference type="GO" id="GO:0000160">
    <property type="term" value="P:phosphorelay signal transduction system"/>
    <property type="evidence" value="ECO:0007669"/>
    <property type="project" value="InterPro"/>
</dbReference>
<dbReference type="Pfam" id="PF00072">
    <property type="entry name" value="Response_reg"/>
    <property type="match status" value="1"/>
</dbReference>
<dbReference type="PROSITE" id="PS50110">
    <property type="entry name" value="RESPONSE_REGULATORY"/>
    <property type="match status" value="1"/>
</dbReference>
<dbReference type="CDD" id="cd07043">
    <property type="entry name" value="STAS_anti-anti-sigma_factors"/>
    <property type="match status" value="1"/>
</dbReference>
<evidence type="ECO:0000256" key="1">
    <source>
        <dbReference type="ARBA" id="ARBA00022553"/>
    </source>
</evidence>
<dbReference type="Gene3D" id="3.30.750.24">
    <property type="entry name" value="STAS domain"/>
    <property type="match status" value="1"/>
</dbReference>
<dbReference type="CDD" id="cd00156">
    <property type="entry name" value="REC"/>
    <property type="match status" value="1"/>
</dbReference>
<dbReference type="SMART" id="SM00448">
    <property type="entry name" value="REC"/>
    <property type="match status" value="1"/>
</dbReference>
<dbReference type="Gene3D" id="3.40.50.2300">
    <property type="match status" value="1"/>
</dbReference>
<feature type="domain" description="Response regulatory" evidence="3">
    <location>
        <begin position="105"/>
        <end position="221"/>
    </location>
</feature>
<keyword evidence="1 2" id="KW-0597">Phosphoprotein</keyword>
<dbReference type="PANTHER" id="PTHR44591">
    <property type="entry name" value="STRESS RESPONSE REGULATOR PROTEIN 1"/>
    <property type="match status" value="1"/>
</dbReference>
<dbReference type="Proteomes" id="UP000179243">
    <property type="component" value="Unassembled WGS sequence"/>
</dbReference>
<dbReference type="SUPFAM" id="SSF52172">
    <property type="entry name" value="CheY-like"/>
    <property type="match status" value="1"/>
</dbReference>
<accession>A0A1F7FD02</accession>